<evidence type="ECO:0000313" key="3">
    <source>
        <dbReference type="Proteomes" id="UP000281553"/>
    </source>
</evidence>
<evidence type="ECO:0000313" key="2">
    <source>
        <dbReference type="EMBL" id="VDK89626.1"/>
    </source>
</evidence>
<name>A0A3P6TNA2_DIBLA</name>
<keyword evidence="3" id="KW-1185">Reference proteome</keyword>
<dbReference type="AlphaFoldDB" id="A0A3P6TNA2"/>
<gene>
    <name evidence="2" type="ORF">DILT_LOCUS4437</name>
</gene>
<dbReference type="Proteomes" id="UP000281553">
    <property type="component" value="Unassembled WGS sequence"/>
</dbReference>
<reference evidence="2 3" key="1">
    <citation type="submission" date="2018-11" db="EMBL/GenBank/DDBJ databases">
        <authorList>
            <consortium name="Pathogen Informatics"/>
        </authorList>
    </citation>
    <scope>NUCLEOTIDE SEQUENCE [LARGE SCALE GENOMIC DNA]</scope>
</reference>
<dbReference type="OrthoDB" id="10440623at2759"/>
<protein>
    <submittedName>
        <fullName evidence="2">Uncharacterized protein</fullName>
    </submittedName>
</protein>
<sequence length="182" mass="20372">MFFALKTASKPEHANPTEKVLDQISEMMKRIIVKNDNYIRLSEPRKQRKVAKRVQIKNFLFEPDDILKDDQMITFHRECATGPGSGAVPSASQMERADTFSSFSDNSGEGSESMSKSDEDDAPIETSPRLMESRRATTKGGVFNELDDKLEEGAIAQSVIRRLRNAGSALMEVGPDYYKKSC</sequence>
<evidence type="ECO:0000256" key="1">
    <source>
        <dbReference type="SAM" id="MobiDB-lite"/>
    </source>
</evidence>
<dbReference type="EMBL" id="UYRU01045471">
    <property type="protein sequence ID" value="VDK89626.1"/>
    <property type="molecule type" value="Genomic_DNA"/>
</dbReference>
<proteinExistence type="predicted"/>
<feature type="region of interest" description="Disordered" evidence="1">
    <location>
        <begin position="80"/>
        <end position="136"/>
    </location>
</feature>
<organism evidence="2 3">
    <name type="scientific">Dibothriocephalus latus</name>
    <name type="common">Fish tapeworm</name>
    <name type="synonym">Diphyllobothrium latum</name>
    <dbReference type="NCBI Taxonomy" id="60516"/>
    <lineage>
        <taxon>Eukaryota</taxon>
        <taxon>Metazoa</taxon>
        <taxon>Spiralia</taxon>
        <taxon>Lophotrochozoa</taxon>
        <taxon>Platyhelminthes</taxon>
        <taxon>Cestoda</taxon>
        <taxon>Eucestoda</taxon>
        <taxon>Diphyllobothriidea</taxon>
        <taxon>Diphyllobothriidae</taxon>
        <taxon>Dibothriocephalus</taxon>
    </lineage>
</organism>
<feature type="compositionally biased region" description="Polar residues" evidence="1">
    <location>
        <begin position="99"/>
        <end position="114"/>
    </location>
</feature>
<accession>A0A3P6TNA2</accession>